<evidence type="ECO:0000259" key="2">
    <source>
        <dbReference type="Pfam" id="PF11955"/>
    </source>
</evidence>
<dbReference type="AlphaFoldDB" id="A0A1D1XPR3"/>
<accession>A0A1D1XPR3</accession>
<dbReference type="PANTHER" id="PTHR31476">
    <property type="entry name" value="PROTEIN WHAT'S THIS FACTOR 1 HOMOLOG, CHLOROPLASTIC"/>
    <property type="match status" value="1"/>
</dbReference>
<protein>
    <recommendedName>
        <fullName evidence="2">PORR domain-containing protein</fullName>
    </recommendedName>
</protein>
<dbReference type="GO" id="GO:0003723">
    <property type="term" value="F:RNA binding"/>
    <property type="evidence" value="ECO:0007669"/>
    <property type="project" value="InterPro"/>
</dbReference>
<dbReference type="PANTHER" id="PTHR31476:SF2">
    <property type="entry name" value="UBIQUITIN CARBOXYL-TERMINAL HYDROLASE FAMILY PROTEIN"/>
    <property type="match status" value="1"/>
</dbReference>
<feature type="region of interest" description="Disordered" evidence="1">
    <location>
        <begin position="463"/>
        <end position="526"/>
    </location>
</feature>
<dbReference type="InterPro" id="IPR021099">
    <property type="entry name" value="PORR_domain"/>
</dbReference>
<dbReference type="InterPro" id="IPR045040">
    <property type="entry name" value="PORR_fam"/>
</dbReference>
<proteinExistence type="predicted"/>
<name>A0A1D1XPR3_9ARAE</name>
<evidence type="ECO:0000313" key="3">
    <source>
        <dbReference type="EMBL" id="JAT44375.1"/>
    </source>
</evidence>
<gene>
    <name evidence="3" type="ORF">g.27802</name>
</gene>
<feature type="compositionally biased region" description="Acidic residues" evidence="1">
    <location>
        <begin position="502"/>
        <end position="526"/>
    </location>
</feature>
<sequence length="546" mass="61197">SDTNIHRYFFSGNLLVIPSVMATVALLSGPSPGSKPSRKLQAPATTTMPTSISYRLRFPPNAAGPDCNKAAIHSSPSPQTLLRPTLPSFPNPIPVAERRRSSSSSRVMAAARKIVRCPALDREAEKHHRLRFVRKLTTLLLSKPRHFLPLRVLSRHCRRYLTLAGSTRRSVLSMVLRYPAVFRLFHAPSHSSHSLSLLSVGLTPAAAAIAAEESRLRGEIASSLAAKLQRLLMLSSHRRLLLSKIVHLAPDLGLPPDFRSRLCNRHPDRFRTVDTSYGRALELVDWDAALAAPLAPPGAPRSSSDNDDSDPRRPIIDRPPKFKQLKLRKGLNLKRRHRDYLIRFQELPEVSPFTPHSEAAPELAEKRACAVVREVLGMAVEQRTLVDHLTHLRSDLGLPNKLRSLLVRHPEMFYVSRKGQRDSVFLVEGYDDKGRLVREDPLLSAKERLVALVRDGKRMRRETRNSTAYDYDGEDDHDEDDVDANQEGDGFDDLFDTGIGDGWEEFSAGEDDDENGGSREVEEEEMREFWTVKGRGGVELGQVGTW</sequence>
<evidence type="ECO:0000256" key="1">
    <source>
        <dbReference type="SAM" id="MobiDB-lite"/>
    </source>
</evidence>
<reference evidence="3" key="1">
    <citation type="submission" date="2015-07" db="EMBL/GenBank/DDBJ databases">
        <title>Transcriptome Assembly of Anthurium amnicola.</title>
        <authorList>
            <person name="Suzuki J."/>
        </authorList>
    </citation>
    <scope>NUCLEOTIDE SEQUENCE</scope>
</reference>
<feature type="compositionally biased region" description="Acidic residues" evidence="1">
    <location>
        <begin position="471"/>
        <end position="495"/>
    </location>
</feature>
<dbReference type="EMBL" id="GDJX01023561">
    <property type="protein sequence ID" value="JAT44375.1"/>
    <property type="molecule type" value="Transcribed_RNA"/>
</dbReference>
<dbReference type="Pfam" id="PF11955">
    <property type="entry name" value="PORR"/>
    <property type="match status" value="1"/>
</dbReference>
<feature type="region of interest" description="Disordered" evidence="1">
    <location>
        <begin position="73"/>
        <end position="103"/>
    </location>
</feature>
<feature type="non-terminal residue" evidence="3">
    <location>
        <position position="1"/>
    </location>
</feature>
<feature type="compositionally biased region" description="Basic and acidic residues" evidence="1">
    <location>
        <begin position="309"/>
        <end position="319"/>
    </location>
</feature>
<feature type="region of interest" description="Disordered" evidence="1">
    <location>
        <begin position="295"/>
        <end position="319"/>
    </location>
</feature>
<feature type="domain" description="PORR" evidence="2">
    <location>
        <begin position="115"/>
        <end position="457"/>
    </location>
</feature>
<organism evidence="3">
    <name type="scientific">Anthurium amnicola</name>
    <dbReference type="NCBI Taxonomy" id="1678845"/>
    <lineage>
        <taxon>Eukaryota</taxon>
        <taxon>Viridiplantae</taxon>
        <taxon>Streptophyta</taxon>
        <taxon>Embryophyta</taxon>
        <taxon>Tracheophyta</taxon>
        <taxon>Spermatophyta</taxon>
        <taxon>Magnoliopsida</taxon>
        <taxon>Liliopsida</taxon>
        <taxon>Araceae</taxon>
        <taxon>Pothoideae</taxon>
        <taxon>Potheae</taxon>
        <taxon>Anthurium</taxon>
    </lineage>
</organism>